<protein>
    <submittedName>
        <fullName evidence="9">L,D-transpeptidase</fullName>
    </submittedName>
</protein>
<evidence type="ECO:0000256" key="6">
    <source>
        <dbReference type="ARBA" id="ARBA00023316"/>
    </source>
</evidence>
<dbReference type="GO" id="GO:0005576">
    <property type="term" value="C:extracellular region"/>
    <property type="evidence" value="ECO:0007669"/>
    <property type="project" value="TreeGrafter"/>
</dbReference>
<dbReference type="PROSITE" id="PS52029">
    <property type="entry name" value="LD_TPASE"/>
    <property type="match status" value="1"/>
</dbReference>
<dbReference type="PANTHER" id="PTHR30582">
    <property type="entry name" value="L,D-TRANSPEPTIDASE"/>
    <property type="match status" value="1"/>
</dbReference>
<evidence type="ECO:0000256" key="5">
    <source>
        <dbReference type="ARBA" id="ARBA00022984"/>
    </source>
</evidence>
<proteinExistence type="inferred from homology"/>
<evidence type="ECO:0000256" key="7">
    <source>
        <dbReference type="PROSITE-ProRule" id="PRU01373"/>
    </source>
</evidence>
<evidence type="ECO:0000313" key="10">
    <source>
        <dbReference type="Proteomes" id="UP000247345"/>
    </source>
</evidence>
<dbReference type="RefSeq" id="WP_105049759.1">
    <property type="nucleotide sequence ID" value="NZ_CP150661.1"/>
</dbReference>
<dbReference type="GO" id="GO:0018104">
    <property type="term" value="P:peptidoglycan-protein cross-linking"/>
    <property type="evidence" value="ECO:0007669"/>
    <property type="project" value="TreeGrafter"/>
</dbReference>
<keyword evidence="6 7" id="KW-0961">Cell wall biogenesis/degradation</keyword>
<dbReference type="GO" id="GO:0071555">
    <property type="term" value="P:cell wall organization"/>
    <property type="evidence" value="ECO:0007669"/>
    <property type="project" value="UniProtKB-UniRule"/>
</dbReference>
<feature type="domain" description="L,D-TPase catalytic" evidence="8">
    <location>
        <begin position="137"/>
        <end position="281"/>
    </location>
</feature>
<dbReference type="Gene3D" id="2.40.440.10">
    <property type="entry name" value="L,D-transpeptidase catalytic domain-like"/>
    <property type="match status" value="1"/>
</dbReference>
<dbReference type="InterPro" id="IPR005490">
    <property type="entry name" value="LD_TPept_cat_dom"/>
</dbReference>
<evidence type="ECO:0000256" key="4">
    <source>
        <dbReference type="ARBA" id="ARBA00022960"/>
    </source>
</evidence>
<evidence type="ECO:0000313" key="9">
    <source>
        <dbReference type="EMBL" id="PQJ68818.1"/>
    </source>
</evidence>
<dbReference type="InterPro" id="IPR050979">
    <property type="entry name" value="LD-transpeptidase"/>
</dbReference>
<organism evidence="9 10">
    <name type="scientific">Polaribacter butkevichii</name>
    <dbReference type="NCBI Taxonomy" id="218490"/>
    <lineage>
        <taxon>Bacteria</taxon>
        <taxon>Pseudomonadati</taxon>
        <taxon>Bacteroidota</taxon>
        <taxon>Flavobacteriia</taxon>
        <taxon>Flavobacteriales</taxon>
        <taxon>Flavobacteriaceae</taxon>
    </lineage>
</organism>
<dbReference type="CDD" id="cd16913">
    <property type="entry name" value="YkuD_like"/>
    <property type="match status" value="1"/>
</dbReference>
<dbReference type="GO" id="GO:0008360">
    <property type="term" value="P:regulation of cell shape"/>
    <property type="evidence" value="ECO:0007669"/>
    <property type="project" value="UniProtKB-UniRule"/>
</dbReference>
<dbReference type="InterPro" id="IPR038063">
    <property type="entry name" value="Transpep_catalytic_dom"/>
</dbReference>
<dbReference type="Pfam" id="PF03734">
    <property type="entry name" value="YkuD"/>
    <property type="match status" value="1"/>
</dbReference>
<name>A0A2P6C7B1_9FLAO</name>
<dbReference type="GO" id="GO:0016740">
    <property type="term" value="F:transferase activity"/>
    <property type="evidence" value="ECO:0007669"/>
    <property type="project" value="UniProtKB-KW"/>
</dbReference>
<keyword evidence="4 7" id="KW-0133">Cell shape</keyword>
<evidence type="ECO:0000256" key="2">
    <source>
        <dbReference type="ARBA" id="ARBA00005992"/>
    </source>
</evidence>
<evidence type="ECO:0000256" key="1">
    <source>
        <dbReference type="ARBA" id="ARBA00004752"/>
    </source>
</evidence>
<accession>A0A2P6C7B1</accession>
<comment type="similarity">
    <text evidence="2">Belongs to the YkuD family.</text>
</comment>
<sequence length="306" mass="35730">MKNKVKYYIVLVVLIFFNISNSNAITFLQVNPILKHTFIPKKVKVKKNITVENYFQFIDSVVIKYDSLTNYKLTEHLLVRANPYIIDVLKNTDYYLMIKKDSFVYDQKKMIVLKKGDQLIVPNSKLAKKLSDSFKNTRIDVNIPEFKLRILENSKELYSFPIRVGRNEKKYLKMAGRVLDLKTKTGEGKIVGYERFPDFYNPANGHRYYVTNRDDKKVTKLPQVPFIETEINGIRYGQLIHTTTNPKTLEKAYSNGCIGTKEADIWVIYYYAPVNTKITIRYHLNVKDSISGKTTVLKDIYGYQKK</sequence>
<reference evidence="9 10" key="1">
    <citation type="submission" date="2016-12" db="EMBL/GenBank/DDBJ databases">
        <title>Trade-off between light-utilization and light-protection in marine flavobacteria.</title>
        <authorList>
            <person name="Kumagai Y."/>
            <person name="Yoshizawa S."/>
            <person name="Kogure K."/>
            <person name="Iwasaki W."/>
        </authorList>
    </citation>
    <scope>NUCLEOTIDE SEQUENCE [LARGE SCALE GENOMIC DNA]</scope>
    <source>
        <strain evidence="9 10">KCTC 12100</strain>
    </source>
</reference>
<keyword evidence="10" id="KW-1185">Reference proteome</keyword>
<gene>
    <name evidence="9" type="ORF">BTO14_12270</name>
</gene>
<dbReference type="GO" id="GO:0071972">
    <property type="term" value="F:peptidoglycan L,D-transpeptidase activity"/>
    <property type="evidence" value="ECO:0007669"/>
    <property type="project" value="TreeGrafter"/>
</dbReference>
<evidence type="ECO:0000256" key="3">
    <source>
        <dbReference type="ARBA" id="ARBA00022679"/>
    </source>
</evidence>
<feature type="active site" description="Proton donor/acceptor" evidence="7">
    <location>
        <position position="241"/>
    </location>
</feature>
<dbReference type="UniPathway" id="UPA00219"/>
<dbReference type="EMBL" id="MSCK01000002">
    <property type="protein sequence ID" value="PQJ68818.1"/>
    <property type="molecule type" value="Genomic_DNA"/>
</dbReference>
<dbReference type="OrthoDB" id="9787225at2"/>
<dbReference type="Proteomes" id="UP000247345">
    <property type="component" value="Unassembled WGS sequence"/>
</dbReference>
<comment type="caution">
    <text evidence="9">The sequence shown here is derived from an EMBL/GenBank/DDBJ whole genome shotgun (WGS) entry which is preliminary data.</text>
</comment>
<feature type="active site" description="Nucleophile" evidence="7">
    <location>
        <position position="257"/>
    </location>
</feature>
<keyword evidence="3" id="KW-0808">Transferase</keyword>
<comment type="pathway">
    <text evidence="1 7">Cell wall biogenesis; peptidoglycan biosynthesis.</text>
</comment>
<evidence type="ECO:0000259" key="8">
    <source>
        <dbReference type="PROSITE" id="PS52029"/>
    </source>
</evidence>
<dbReference type="SUPFAM" id="SSF141523">
    <property type="entry name" value="L,D-transpeptidase catalytic domain-like"/>
    <property type="match status" value="1"/>
</dbReference>
<keyword evidence="5 7" id="KW-0573">Peptidoglycan synthesis</keyword>
<dbReference type="AlphaFoldDB" id="A0A2P6C7B1"/>